<accession>A0A5C5Y3L4</accession>
<dbReference type="Proteomes" id="UP000317238">
    <property type="component" value="Unassembled WGS sequence"/>
</dbReference>
<evidence type="ECO:0000313" key="1">
    <source>
        <dbReference type="EMBL" id="TWT69271.1"/>
    </source>
</evidence>
<evidence type="ECO:0000313" key="2">
    <source>
        <dbReference type="Proteomes" id="UP000317238"/>
    </source>
</evidence>
<proteinExistence type="predicted"/>
<reference evidence="1 2" key="1">
    <citation type="submission" date="2019-02" db="EMBL/GenBank/DDBJ databases">
        <title>Deep-cultivation of Planctomycetes and their phenomic and genomic characterization uncovers novel biology.</title>
        <authorList>
            <person name="Wiegand S."/>
            <person name="Jogler M."/>
            <person name="Boedeker C."/>
            <person name="Pinto D."/>
            <person name="Vollmers J."/>
            <person name="Rivas-Marin E."/>
            <person name="Kohn T."/>
            <person name="Peeters S.H."/>
            <person name="Heuer A."/>
            <person name="Rast P."/>
            <person name="Oberbeckmann S."/>
            <person name="Bunk B."/>
            <person name="Jeske O."/>
            <person name="Meyerdierks A."/>
            <person name="Storesund J.E."/>
            <person name="Kallscheuer N."/>
            <person name="Luecker S."/>
            <person name="Lage O.M."/>
            <person name="Pohl T."/>
            <person name="Merkel B.J."/>
            <person name="Hornburger P."/>
            <person name="Mueller R.-W."/>
            <person name="Bruemmer F."/>
            <person name="Labrenz M."/>
            <person name="Spormann A.M."/>
            <person name="Op Den Camp H."/>
            <person name="Overmann J."/>
            <person name="Amann R."/>
            <person name="Jetten M.S.M."/>
            <person name="Mascher T."/>
            <person name="Medema M.H."/>
            <person name="Devos D.P."/>
            <person name="Kaster A.-K."/>
            <person name="Ovreas L."/>
            <person name="Rohde M."/>
            <person name="Galperin M.Y."/>
            <person name="Jogler C."/>
        </authorList>
    </citation>
    <scope>NUCLEOTIDE SEQUENCE [LARGE SCALE GENOMIC DNA]</scope>
    <source>
        <strain evidence="1 2">Pan14r</strain>
    </source>
</reference>
<gene>
    <name evidence="1" type="ORF">Pan14r_15560</name>
</gene>
<comment type="caution">
    <text evidence="1">The sequence shown here is derived from an EMBL/GenBank/DDBJ whole genome shotgun (WGS) entry which is preliminary data.</text>
</comment>
<protein>
    <submittedName>
        <fullName evidence="1">Uncharacterized protein</fullName>
    </submittedName>
</protein>
<name>A0A5C5Y3L4_9PLAN</name>
<keyword evidence="2" id="KW-1185">Reference proteome</keyword>
<dbReference type="EMBL" id="SJPL01000001">
    <property type="protein sequence ID" value="TWT69271.1"/>
    <property type="molecule type" value="Genomic_DNA"/>
</dbReference>
<dbReference type="AlphaFoldDB" id="A0A5C5Y3L4"/>
<dbReference type="OrthoDB" id="282455at2"/>
<dbReference type="RefSeq" id="WP_145298934.1">
    <property type="nucleotide sequence ID" value="NZ_CP036319.1"/>
</dbReference>
<organism evidence="1 2">
    <name type="scientific">Crateriforma conspicua</name>
    <dbReference type="NCBI Taxonomy" id="2527996"/>
    <lineage>
        <taxon>Bacteria</taxon>
        <taxon>Pseudomonadati</taxon>
        <taxon>Planctomycetota</taxon>
        <taxon>Planctomycetia</taxon>
        <taxon>Planctomycetales</taxon>
        <taxon>Planctomycetaceae</taxon>
        <taxon>Crateriforma</taxon>
    </lineage>
</organism>
<sequence length="110" mass="12255">MTCDQLAYRLQQLRPELSACDIARLCVLILTTCPELCQLESDEGLDKAWRNASFRLDAASDQHAAVADELASMCDDGPIQFSPDQLWTLLRAVKVQSQILELYTDQPALA</sequence>